<keyword evidence="1" id="KW-0732">Signal</keyword>
<evidence type="ECO:0000256" key="1">
    <source>
        <dbReference type="SAM" id="SignalP"/>
    </source>
</evidence>
<feature type="chain" id="PRO_5046848663" evidence="1">
    <location>
        <begin position="33"/>
        <end position="614"/>
    </location>
</feature>
<gene>
    <name evidence="2" type="ORF">F130042H8_36020</name>
</gene>
<evidence type="ECO:0000313" key="3">
    <source>
        <dbReference type="Proteomes" id="UP001600894"/>
    </source>
</evidence>
<evidence type="ECO:0000313" key="2">
    <source>
        <dbReference type="EMBL" id="GAA6270542.1"/>
    </source>
</evidence>
<dbReference type="EMBL" id="BAABXL010000001">
    <property type="protein sequence ID" value="GAA6270542.1"/>
    <property type="molecule type" value="Genomic_DNA"/>
</dbReference>
<dbReference type="RefSeq" id="WP_390471038.1">
    <property type="nucleotide sequence ID" value="NZ_BAABXL010000001.1"/>
</dbReference>
<dbReference type="PROSITE" id="PS51257">
    <property type="entry name" value="PROKAR_LIPOPROTEIN"/>
    <property type="match status" value="1"/>
</dbReference>
<proteinExistence type="predicted"/>
<dbReference type="InterPro" id="IPR010281">
    <property type="entry name" value="DUF885"/>
</dbReference>
<accession>A0ABQ0B2N2</accession>
<dbReference type="Proteomes" id="UP001600894">
    <property type="component" value="Unassembled WGS sequence"/>
</dbReference>
<dbReference type="PANTHER" id="PTHR33361:SF2">
    <property type="entry name" value="DUF885 DOMAIN-CONTAINING PROTEIN"/>
    <property type="match status" value="1"/>
</dbReference>
<protein>
    <submittedName>
        <fullName evidence="2">DUF885 domain-containing protein</fullName>
    </submittedName>
</protein>
<feature type="signal peptide" evidence="1">
    <location>
        <begin position="1"/>
        <end position="32"/>
    </location>
</feature>
<organism evidence="2 3">
    <name type="scientific">Enterocloster alcoholdehydrogenati</name>
    <dbReference type="NCBI Taxonomy" id="2547410"/>
    <lineage>
        <taxon>Bacteria</taxon>
        <taxon>Bacillati</taxon>
        <taxon>Bacillota</taxon>
        <taxon>Clostridia</taxon>
        <taxon>Lachnospirales</taxon>
        <taxon>Lachnospiraceae</taxon>
        <taxon>Enterocloster</taxon>
    </lineage>
</organism>
<reference evidence="2 3" key="1">
    <citation type="submission" date="2024-04" db="EMBL/GenBank/DDBJ databases">
        <title>Defined microbial consortia suppress multidrug-resistant proinflammatory Enterobacteriaceae via ecological control.</title>
        <authorList>
            <person name="Furuichi M."/>
            <person name="Kawaguchi T."/>
            <person name="Pust M."/>
            <person name="Yasuma K."/>
            <person name="Plichta D."/>
            <person name="Hasegawa N."/>
            <person name="Ohya T."/>
            <person name="Bhattarai S."/>
            <person name="Sasajima S."/>
            <person name="Aoto Y."/>
            <person name="Tuganbaev T."/>
            <person name="Yaginuma M."/>
            <person name="Ueda M."/>
            <person name="Okahashi N."/>
            <person name="Amafuji K."/>
            <person name="Kiridooshi Y."/>
            <person name="Sugita K."/>
            <person name="Strazar M."/>
            <person name="Skelly A."/>
            <person name="Suda W."/>
            <person name="Hattori M."/>
            <person name="Nakamoto N."/>
            <person name="Caballero S."/>
            <person name="Norman J."/>
            <person name="Olle B."/>
            <person name="Tanoue T."/>
            <person name="Arita M."/>
            <person name="Bucci V."/>
            <person name="Atarashi K."/>
            <person name="Xavier R."/>
            <person name="Honda K."/>
        </authorList>
    </citation>
    <scope>NUCLEOTIDE SEQUENCE [LARGE SCALE GENOMIC DNA]</scope>
    <source>
        <strain evidence="3">f13</strain>
    </source>
</reference>
<keyword evidence="3" id="KW-1185">Reference proteome</keyword>
<dbReference type="Pfam" id="PF05960">
    <property type="entry name" value="DUF885"/>
    <property type="match status" value="1"/>
</dbReference>
<comment type="caution">
    <text evidence="2">The sequence shown here is derived from an EMBL/GenBank/DDBJ whole genome shotgun (WGS) entry which is preliminary data.</text>
</comment>
<sequence length="614" mass="69087">MFVRPSGQCRKHFQLQALLALLLSICLITGCAAPAVPSPFADPSAARTASASYEQYDEDSLKVQSDFDTLTEELFRTEAAQSAITLHYTLADPAAYGITEYPKDLGTVSLEDTKKDLEDVRNLNDRLKAMDSRRLREDQLLTYTILSSYLNTGLSLEGLELYDQPLSTTLGIQSQLPILLSEYTFYSRQDIEDYLSLLSSIDAYYDSIIAFEEQKTEAGLGLCDTVIDRVITSCNAYLIDADHSFMTETFTSRLNAVDGLTDQEKEDYTARNKAAINEHFVPAYEHLIEGLKGLKGRGTNDKGLSYFPKGKEYYQYLVNSGTGTSYKDIPALKKAVMDQMSDDLSAVDELLSEDPGLAEKLQSYTFSPEQPEAILESLKDQCRQDFPPIDGYSYTIKSVPKALEGILSPAFYLTVPLDRPQDNSIYINNGSTGSSSLYTTIAHEGYPGHMYQTQYFNRSNTCNLRSILDFKGYTEGWATYAEYYAYTLNNGLEDGVGELLQHNAAFTLALYALLDISIHYDGWDMAQVENYLKLYFNISDLEVVSSIYYEIMENPGNYLSYYVGYLEILNMEREAKQAQGANYSQLEFNRFILDMGPAPFGVIRTYFQKWLAGE</sequence>
<name>A0ABQ0B2N2_9FIRM</name>
<dbReference type="PANTHER" id="PTHR33361">
    <property type="entry name" value="GLR0591 PROTEIN"/>
    <property type="match status" value="1"/>
</dbReference>